<evidence type="ECO:0000313" key="6">
    <source>
        <dbReference type="Proteomes" id="UP000007110"/>
    </source>
</evidence>
<feature type="region of interest" description="Disordered" evidence="1">
    <location>
        <begin position="591"/>
        <end position="633"/>
    </location>
</feature>
<feature type="compositionally biased region" description="Polar residues" evidence="1">
    <location>
        <begin position="591"/>
        <end position="616"/>
    </location>
</feature>
<feature type="region of interest" description="Disordered" evidence="1">
    <location>
        <begin position="768"/>
        <end position="863"/>
    </location>
</feature>
<keyword evidence="3" id="KW-0732">Signal</keyword>
<feature type="compositionally biased region" description="Low complexity" evidence="1">
    <location>
        <begin position="679"/>
        <end position="690"/>
    </location>
</feature>
<evidence type="ECO:0000256" key="2">
    <source>
        <dbReference type="SAM" id="Phobius"/>
    </source>
</evidence>
<protein>
    <recommendedName>
        <fullName evidence="4">Fibronectin type-III domain-containing protein</fullName>
    </recommendedName>
</protein>
<dbReference type="OrthoDB" id="5982258at2759"/>
<dbReference type="InParanoid" id="A0A7M7NVD2"/>
<dbReference type="InterPro" id="IPR036116">
    <property type="entry name" value="FN3_sf"/>
</dbReference>
<evidence type="ECO:0000256" key="1">
    <source>
        <dbReference type="SAM" id="MobiDB-lite"/>
    </source>
</evidence>
<keyword evidence="6" id="KW-1185">Reference proteome</keyword>
<dbReference type="OMA" id="VRSAVYP"/>
<reference evidence="6" key="1">
    <citation type="submission" date="2015-02" db="EMBL/GenBank/DDBJ databases">
        <title>Genome sequencing for Strongylocentrotus purpuratus.</title>
        <authorList>
            <person name="Murali S."/>
            <person name="Liu Y."/>
            <person name="Vee V."/>
            <person name="English A."/>
            <person name="Wang M."/>
            <person name="Skinner E."/>
            <person name="Han Y."/>
            <person name="Muzny D.M."/>
            <person name="Worley K.C."/>
            <person name="Gibbs R.A."/>
        </authorList>
    </citation>
    <scope>NUCLEOTIDE SEQUENCE</scope>
</reference>
<name>A0A7M7NVD2_STRPU</name>
<dbReference type="SUPFAM" id="SSF49265">
    <property type="entry name" value="Fibronectin type III"/>
    <property type="match status" value="1"/>
</dbReference>
<feature type="chain" id="PRO_5029490049" description="Fibronectin type-III domain-containing protein" evidence="3">
    <location>
        <begin position="34"/>
        <end position="863"/>
    </location>
</feature>
<feature type="transmembrane region" description="Helical" evidence="2">
    <location>
        <begin position="460"/>
        <end position="481"/>
    </location>
</feature>
<accession>A0A7M7NVD2</accession>
<feature type="compositionally biased region" description="Basic and acidic residues" evidence="1">
    <location>
        <begin position="815"/>
        <end position="829"/>
    </location>
</feature>
<organism evidence="5 6">
    <name type="scientific">Strongylocentrotus purpuratus</name>
    <name type="common">Purple sea urchin</name>
    <dbReference type="NCBI Taxonomy" id="7668"/>
    <lineage>
        <taxon>Eukaryota</taxon>
        <taxon>Metazoa</taxon>
        <taxon>Echinodermata</taxon>
        <taxon>Eleutherozoa</taxon>
        <taxon>Echinozoa</taxon>
        <taxon>Echinoidea</taxon>
        <taxon>Euechinoidea</taxon>
        <taxon>Echinacea</taxon>
        <taxon>Camarodonta</taxon>
        <taxon>Echinidea</taxon>
        <taxon>Strongylocentrotidae</taxon>
        <taxon>Strongylocentrotus</taxon>
    </lineage>
</organism>
<feature type="compositionally biased region" description="Basic and acidic residues" evidence="1">
    <location>
        <begin position="839"/>
        <end position="854"/>
    </location>
</feature>
<keyword evidence="2" id="KW-0812">Transmembrane</keyword>
<dbReference type="AlphaFoldDB" id="A0A7M7NVD2"/>
<proteinExistence type="predicted"/>
<dbReference type="Gene3D" id="2.60.40.10">
    <property type="entry name" value="Immunoglobulins"/>
    <property type="match status" value="2"/>
</dbReference>
<keyword evidence="2" id="KW-0472">Membrane</keyword>
<sequence length="863" mass="97168">MVFRLQELYFKMEMLMSLITVVSILSMVPASESACVYLQGTLSCLDFNCSMSWDAVANTEPGSQVIYSLHYAKKFTAHDVVQHWEPIEECANVSTTSCSVRALFKDDDDFRGFKRFRIDYITNGTEKCRGRKFQRDPLKSVILSAPPITHMEVTSEELSFRLIYPTDNHYPGLDLQLLRQFVNHKYQVSVREFDTNITIRNYAIKHDLSRIQRIYDLVPATRYIIRVRSAVYPPTVWGPATSKELVRTLEKPPSMGPSDLELVDSDFSCAEPDQRGIVIKWKAVDEEHWNGDLLFYEVRAILWESRDIFISSTINTSSTTVSLKGLSRWEDYDVVVFANNSAGGTRNIVPLQLKRHIVDERGSQPRLVSVSADQDDKTVIEWQPPTHYPDCIMGYRITWTDDQEREYHVIESENTWLDVEGHVMKVQVTPLLRKDYGMNQNGIALIYSNDIHQSGSGFNLWFLLLVGVVVLILVVTVLLIAKWKYIKLRWLKPQFKDSFNLEHNKVLKPAFDRQVSYEPCLRHEKEIFDAPSPGVHSPHELPPWSPSFVPSPRYEHEIPLMTSLLQQGLTMVDDIDEIDLAQVTHDYLAEGNSNSKHPGSEISSKSDSAIDTMSSSDVEDGDISPPLSSSGDMYIAHDNLQEHLQANDPINDYTQTGVSGYVPLSSYLDSPTGSDRKVASNSHDASSSDDYVTENIGNYTVAGVSDSPSLHDSPTSFGDSVKKDNAGFDQTSGVPQNKHEPGDKRKVPCHPSGFPGKAQKCVSPYVPHSEVMQSSSSCSDRSGEDIAHYSKQTIAPNHPINNQKQTHPDQGNALKYDKQDLGKQTKHDSAPSMPGLTKSQDEEKVKSLQRERAHGLSMSEEIV</sequence>
<feature type="compositionally biased region" description="Polar residues" evidence="1">
    <location>
        <begin position="790"/>
        <end position="809"/>
    </location>
</feature>
<keyword evidence="2" id="KW-1133">Transmembrane helix</keyword>
<reference evidence="5" key="2">
    <citation type="submission" date="2021-01" db="UniProtKB">
        <authorList>
            <consortium name="EnsemblMetazoa"/>
        </authorList>
    </citation>
    <scope>IDENTIFICATION</scope>
</reference>
<dbReference type="RefSeq" id="XP_030839892.1">
    <property type="nucleotide sequence ID" value="XM_030984032.1"/>
</dbReference>
<feature type="region of interest" description="Disordered" evidence="1">
    <location>
        <begin position="671"/>
        <end position="752"/>
    </location>
</feature>
<feature type="compositionally biased region" description="Basic and acidic residues" evidence="1">
    <location>
        <begin position="737"/>
        <end position="746"/>
    </location>
</feature>
<feature type="compositionally biased region" description="Polar residues" evidence="1">
    <location>
        <begin position="706"/>
        <end position="718"/>
    </location>
</feature>
<feature type="domain" description="Fibronectin type-III" evidence="4">
    <location>
        <begin position="263"/>
        <end position="356"/>
    </location>
</feature>
<dbReference type="GeneID" id="100891068"/>
<dbReference type="Proteomes" id="UP000007110">
    <property type="component" value="Unassembled WGS sequence"/>
</dbReference>
<evidence type="ECO:0000256" key="3">
    <source>
        <dbReference type="SAM" id="SignalP"/>
    </source>
</evidence>
<dbReference type="InterPro" id="IPR013783">
    <property type="entry name" value="Ig-like_fold"/>
</dbReference>
<evidence type="ECO:0000313" key="5">
    <source>
        <dbReference type="EnsemblMetazoa" id="XP_030839892"/>
    </source>
</evidence>
<evidence type="ECO:0000259" key="4">
    <source>
        <dbReference type="PROSITE" id="PS50853"/>
    </source>
</evidence>
<dbReference type="Pfam" id="PF00041">
    <property type="entry name" value="fn3"/>
    <property type="match status" value="1"/>
</dbReference>
<dbReference type="KEGG" id="spu:100891068"/>
<dbReference type="EnsemblMetazoa" id="XM_030984032">
    <property type="protein sequence ID" value="XP_030839892"/>
    <property type="gene ID" value="LOC100891068"/>
</dbReference>
<dbReference type="CDD" id="cd00063">
    <property type="entry name" value="FN3"/>
    <property type="match status" value="1"/>
</dbReference>
<dbReference type="InterPro" id="IPR003961">
    <property type="entry name" value="FN3_dom"/>
</dbReference>
<feature type="signal peptide" evidence="3">
    <location>
        <begin position="1"/>
        <end position="33"/>
    </location>
</feature>
<dbReference type="PROSITE" id="PS50853">
    <property type="entry name" value="FN3"/>
    <property type="match status" value="1"/>
</dbReference>